<dbReference type="SUPFAM" id="SSF48371">
    <property type="entry name" value="ARM repeat"/>
    <property type="match status" value="1"/>
</dbReference>
<accession>A0A6J1VVD1</accession>
<reference evidence="12" key="1">
    <citation type="submission" date="2025-08" db="UniProtKB">
        <authorList>
            <consortium name="RefSeq"/>
        </authorList>
    </citation>
    <scope>IDENTIFICATION</scope>
</reference>
<dbReference type="GeneID" id="113428625"/>
<evidence type="ECO:0000256" key="6">
    <source>
        <dbReference type="ARBA" id="ARBA00058456"/>
    </source>
</evidence>
<evidence type="ECO:0000256" key="4">
    <source>
        <dbReference type="ARBA" id="ARBA00023054"/>
    </source>
</evidence>
<comment type="subcellular location">
    <subcellularLocation>
        <location evidence="1">Nucleus</location>
    </subcellularLocation>
</comment>
<evidence type="ECO:0000256" key="3">
    <source>
        <dbReference type="ARBA" id="ARBA00022737"/>
    </source>
</evidence>
<evidence type="ECO:0000256" key="7">
    <source>
        <dbReference type="ARBA" id="ARBA00061776"/>
    </source>
</evidence>
<dbReference type="KEGG" id="nss:113428625"/>
<feature type="domain" description="Beta-catenin-like protein 1 N-terminal" evidence="10">
    <location>
        <begin position="84"/>
        <end position="272"/>
    </location>
</feature>
<dbReference type="InterPro" id="IPR011989">
    <property type="entry name" value="ARM-like"/>
</dbReference>
<keyword evidence="3" id="KW-0677">Repeat</keyword>
<dbReference type="PANTHER" id="PTHR14978">
    <property type="entry name" value="BETA-CATENIN-LIKE PROTEIN 1 NUCLEAR ASSOCIATED PROTEIN"/>
    <property type="match status" value="1"/>
</dbReference>
<dbReference type="Pfam" id="PF08216">
    <property type="entry name" value="CTNNBL"/>
    <property type="match status" value="1"/>
</dbReference>
<keyword evidence="5" id="KW-0539">Nucleus</keyword>
<proteinExistence type="predicted"/>
<dbReference type="Gene3D" id="1.25.10.10">
    <property type="entry name" value="Leucine-rich Repeat Variant"/>
    <property type="match status" value="1"/>
</dbReference>
<keyword evidence="4" id="KW-0175">Coiled coil</keyword>
<evidence type="ECO:0000259" key="10">
    <source>
        <dbReference type="Pfam" id="PF08216"/>
    </source>
</evidence>
<gene>
    <name evidence="12" type="primary">LOC113428625</name>
</gene>
<sequence length="272" mass="30812">MEKNINKGVFGASQRGPQKSCDIGHFRIWAPKVKSDRRGPHKSRMSETGLRLEERPLRSLVEGELCLQTRLKKMEVLQRWMLHVAIAVVDLLQELTDIDTLHESEEGAGVLIDALVDGQVVALLVQNLERLDESVKEEADGVHNTLAIIENMAEFRPEVCADAAQQGLMQWLLKRLKPTDESCFLNLFVRLAVLLCRLPDGQNNREMLGELDGIDVLLQQLSVFKRHNPGPAEEEEMMENLFDSLCSSLMLSSNRDRFLKGEGLQLMNLMLR</sequence>
<dbReference type="GO" id="GO:0005681">
    <property type="term" value="C:spliceosomal complex"/>
    <property type="evidence" value="ECO:0007669"/>
    <property type="project" value="TreeGrafter"/>
</dbReference>
<dbReference type="Proteomes" id="UP000504612">
    <property type="component" value="Unplaced"/>
</dbReference>
<keyword evidence="2" id="KW-0597">Phosphoprotein</keyword>
<dbReference type="GO" id="GO:0010467">
    <property type="term" value="P:gene expression"/>
    <property type="evidence" value="ECO:0007669"/>
    <property type="project" value="UniProtKB-ARBA"/>
</dbReference>
<evidence type="ECO:0000313" key="12">
    <source>
        <dbReference type="RefSeq" id="XP_026546966.1"/>
    </source>
</evidence>
<dbReference type="PANTHER" id="PTHR14978:SF0">
    <property type="entry name" value="BETA-CATENIN-LIKE PROTEIN 1"/>
    <property type="match status" value="1"/>
</dbReference>
<name>A0A6J1VVD1_9SAUR</name>
<dbReference type="InterPro" id="IPR039678">
    <property type="entry name" value="CTNNBL1"/>
</dbReference>
<evidence type="ECO:0000256" key="8">
    <source>
        <dbReference type="ARBA" id="ARBA00070106"/>
    </source>
</evidence>
<evidence type="ECO:0000256" key="2">
    <source>
        <dbReference type="ARBA" id="ARBA00022553"/>
    </source>
</evidence>
<organism evidence="11 12">
    <name type="scientific">Notechis scutatus</name>
    <name type="common">mainland tiger snake</name>
    <dbReference type="NCBI Taxonomy" id="8663"/>
    <lineage>
        <taxon>Eukaryota</taxon>
        <taxon>Metazoa</taxon>
        <taxon>Chordata</taxon>
        <taxon>Craniata</taxon>
        <taxon>Vertebrata</taxon>
        <taxon>Euteleostomi</taxon>
        <taxon>Lepidosauria</taxon>
        <taxon>Squamata</taxon>
        <taxon>Bifurcata</taxon>
        <taxon>Unidentata</taxon>
        <taxon>Episquamata</taxon>
        <taxon>Toxicofera</taxon>
        <taxon>Serpentes</taxon>
        <taxon>Colubroidea</taxon>
        <taxon>Elapidae</taxon>
        <taxon>Hydrophiinae</taxon>
        <taxon>Notechis</taxon>
    </lineage>
</organism>
<keyword evidence="11" id="KW-1185">Reference proteome</keyword>
<dbReference type="RefSeq" id="XP_026546966.1">
    <property type="nucleotide sequence ID" value="XM_026691181.1"/>
</dbReference>
<dbReference type="InterPro" id="IPR016024">
    <property type="entry name" value="ARM-type_fold"/>
</dbReference>
<protein>
    <recommendedName>
        <fullName evidence="8">Beta-catenin-like protein 1</fullName>
    </recommendedName>
    <alternativeName>
        <fullName evidence="9">Nuclear-associated protein</fullName>
    </alternativeName>
</protein>
<comment type="subunit">
    <text evidence="7">Component of the PRP19-CDC5L splicing complex composed of a core complex comprising a homotetramer of PRPF19, CDC5L, PLRG1 and BCAS2, and at least three less stably associated proteins CTNNBL1, CWC15 and HSPA8. Interacts directly with CWC15 and CDC5L in the complex. Interacts with AICDA; the interaction is important for the antibody diversification activity of AICDA. Interacts with PRPF31 (via its NLS). Interacts (via its N-terminal NLS) with KPNA1 and KPNA2.</text>
</comment>
<evidence type="ECO:0000256" key="5">
    <source>
        <dbReference type="ARBA" id="ARBA00023242"/>
    </source>
</evidence>
<dbReference type="InterPro" id="IPR013180">
    <property type="entry name" value="CTNNBL1_N"/>
</dbReference>
<evidence type="ECO:0000256" key="9">
    <source>
        <dbReference type="ARBA" id="ARBA00083862"/>
    </source>
</evidence>
<dbReference type="FunFam" id="1.25.10.10:FF:001136">
    <property type="entry name" value="Beta-catenin-like protein 1"/>
    <property type="match status" value="1"/>
</dbReference>
<evidence type="ECO:0000313" key="11">
    <source>
        <dbReference type="Proteomes" id="UP000504612"/>
    </source>
</evidence>
<evidence type="ECO:0000256" key="1">
    <source>
        <dbReference type="ARBA" id="ARBA00004123"/>
    </source>
</evidence>
<dbReference type="AlphaFoldDB" id="A0A6J1VVD1"/>
<comment type="function">
    <text evidence="6">Component of the PRP19-CDC5L complex that forms an integral part of the spliceosome and is required for activating pre-mRNA splicing. Participates in AID/AICDA-mediated somatic hypermutation (SHM) and class-switch recombination (CSR), 2 processes resulting in the production of high-affinity, mutated isotype-switched antibodies.</text>
</comment>